<dbReference type="AlphaFoldDB" id="A0A1Y1JP85"/>
<dbReference type="OrthoDB" id="387464at2759"/>
<feature type="compositionally biased region" description="Low complexity" evidence="1">
    <location>
        <begin position="163"/>
        <end position="175"/>
    </location>
</feature>
<feature type="chain" id="PRO_5012327265" evidence="2">
    <location>
        <begin position="22"/>
        <end position="436"/>
    </location>
</feature>
<dbReference type="RefSeq" id="XP_028544802.1">
    <property type="nucleotide sequence ID" value="XM_028689001.1"/>
</dbReference>
<organism evidence="4 5">
    <name type="scientific">Plasmodium gonderi</name>
    <dbReference type="NCBI Taxonomy" id="77519"/>
    <lineage>
        <taxon>Eukaryota</taxon>
        <taxon>Sar</taxon>
        <taxon>Alveolata</taxon>
        <taxon>Apicomplexa</taxon>
        <taxon>Aconoidasida</taxon>
        <taxon>Haemosporida</taxon>
        <taxon>Plasmodiidae</taxon>
        <taxon>Plasmodium</taxon>
        <taxon>Plasmodium (Plasmodium)</taxon>
    </lineage>
</organism>
<comment type="caution">
    <text evidence="4">The sequence shown here is derived from an EMBL/GenBank/DDBJ whole genome shotgun (WGS) entry which is preliminary data.</text>
</comment>
<keyword evidence="4" id="KW-0477">Merozoite</keyword>
<evidence type="ECO:0000259" key="3">
    <source>
        <dbReference type="Pfam" id="PF12948"/>
    </source>
</evidence>
<name>A0A1Y1JP85_PLAGO</name>
<protein>
    <submittedName>
        <fullName evidence="4">Merozoite surface protein 7</fullName>
    </submittedName>
</protein>
<accession>A0A1Y1JP85</accession>
<feature type="compositionally biased region" description="Basic and acidic residues" evidence="1">
    <location>
        <begin position="179"/>
        <end position="213"/>
    </location>
</feature>
<dbReference type="EMBL" id="BDQF01000013">
    <property type="protein sequence ID" value="GAW82213.1"/>
    <property type="molecule type" value="Genomic_DNA"/>
</dbReference>
<evidence type="ECO:0000256" key="2">
    <source>
        <dbReference type="SAM" id="SignalP"/>
    </source>
</evidence>
<reference evidence="5" key="1">
    <citation type="submission" date="2017-04" db="EMBL/GenBank/DDBJ databases">
        <title>Plasmodium gonderi genome.</title>
        <authorList>
            <person name="Arisue N."/>
            <person name="Honma H."/>
            <person name="Kawai S."/>
            <person name="Tougan T."/>
            <person name="Tanabe K."/>
            <person name="Horii T."/>
        </authorList>
    </citation>
    <scope>NUCLEOTIDE SEQUENCE [LARGE SCALE GENOMIC DNA]</scope>
    <source>
        <strain evidence="5">ATCC 30045</strain>
    </source>
</reference>
<dbReference type="Proteomes" id="UP000195521">
    <property type="component" value="Unassembled WGS sequence"/>
</dbReference>
<feature type="signal peptide" evidence="2">
    <location>
        <begin position="1"/>
        <end position="21"/>
    </location>
</feature>
<feature type="compositionally biased region" description="Basic and acidic residues" evidence="1">
    <location>
        <begin position="243"/>
        <end position="264"/>
    </location>
</feature>
<feature type="compositionally biased region" description="Polar residues" evidence="1">
    <location>
        <begin position="140"/>
        <end position="150"/>
    </location>
</feature>
<feature type="compositionally biased region" description="Basic and acidic residues" evidence="1">
    <location>
        <begin position="112"/>
        <end position="134"/>
    </location>
</feature>
<dbReference type="InterPro" id="IPR024781">
    <property type="entry name" value="MSP_C"/>
</dbReference>
<dbReference type="GeneID" id="39748950"/>
<evidence type="ECO:0000256" key="1">
    <source>
        <dbReference type="SAM" id="MobiDB-lite"/>
    </source>
</evidence>
<evidence type="ECO:0000313" key="5">
    <source>
        <dbReference type="Proteomes" id="UP000195521"/>
    </source>
</evidence>
<feature type="domain" description="Merozoite surface protein C-terminal" evidence="3">
    <location>
        <begin position="305"/>
        <end position="428"/>
    </location>
</feature>
<feature type="compositionally biased region" description="Polar residues" evidence="1">
    <location>
        <begin position="273"/>
        <end position="285"/>
    </location>
</feature>
<proteinExistence type="predicted"/>
<feature type="compositionally biased region" description="Polar residues" evidence="1">
    <location>
        <begin position="224"/>
        <end position="242"/>
    </location>
</feature>
<gene>
    <name evidence="4" type="ORF">PGO_122100</name>
</gene>
<evidence type="ECO:0000313" key="4">
    <source>
        <dbReference type="EMBL" id="GAW82213.1"/>
    </source>
</evidence>
<keyword evidence="2" id="KW-0732">Signal</keyword>
<dbReference type="OMA" id="WSETKGP"/>
<keyword evidence="5" id="KW-1185">Reference proteome</keyword>
<sequence>MKAGHLFFFTSVLFFIHSVLSENIYPNGKNKKNCENDNTSHLLRGKLEQKNNTGETDCTSPDLKKNVEILNEKNDESKKKEENVKLGGEHDTLMDQQPDQNGDETKLYQPHSNDHITEKKSEQQTKKGDLKMEETDGVNADNQNFINKPQSLIAGKEEVTGQDAATDGEAAGEEAANGEDGHDINGGKKSPESKVQQEEPHQTDETQTKKCPEEASSPGEGEDQTNNSQESESIPETVTMDNLNKDDPVESKYLEETNEHESKVDNTPILPTVTPTEESSENSIGTGEAEFPYINENANRRASRIKNMNTFFDGLFGNPTNTNEMHFSPHDGIYYDSDITYNPFTSNEKNYQLNKKIMDAYFNDGAGNYQNMPRVIDLFKKVLDDEKLRNEFKTFVHDLYEFSKQNESLGDIGMKSDLLNFLFDNALQFVITMLRY</sequence>
<feature type="region of interest" description="Disordered" evidence="1">
    <location>
        <begin position="67"/>
        <end position="286"/>
    </location>
</feature>
<feature type="compositionally biased region" description="Basic and acidic residues" evidence="1">
    <location>
        <begin position="67"/>
        <end position="93"/>
    </location>
</feature>
<dbReference type="Pfam" id="PF12948">
    <property type="entry name" value="MSP7_C"/>
    <property type="match status" value="1"/>
</dbReference>